<dbReference type="Pfam" id="PF22640">
    <property type="entry name" value="ManC_GMP_beta-helix"/>
    <property type="match status" value="1"/>
</dbReference>
<evidence type="ECO:0000256" key="1">
    <source>
        <dbReference type="ARBA" id="ARBA00006115"/>
    </source>
</evidence>
<evidence type="ECO:0000256" key="5">
    <source>
        <dbReference type="ARBA" id="ARBA00022741"/>
    </source>
</evidence>
<evidence type="ECO:0000313" key="11">
    <source>
        <dbReference type="Proteomes" id="UP000594468"/>
    </source>
</evidence>
<protein>
    <recommendedName>
        <fullName evidence="2">mannose-1-phosphate guanylyltransferase</fullName>
        <ecNumber evidence="2">2.7.7.13</ecNumber>
    </recommendedName>
</protein>
<proteinExistence type="inferred from homology"/>
<evidence type="ECO:0000256" key="3">
    <source>
        <dbReference type="ARBA" id="ARBA00022679"/>
    </source>
</evidence>
<evidence type="ECO:0000256" key="2">
    <source>
        <dbReference type="ARBA" id="ARBA00012387"/>
    </source>
</evidence>
<feature type="domain" description="Nucleotidyl transferase" evidence="8">
    <location>
        <begin position="6"/>
        <end position="286"/>
    </location>
</feature>
<dbReference type="InterPro" id="IPR029044">
    <property type="entry name" value="Nucleotide-diphossugar_trans"/>
</dbReference>
<keyword evidence="3 10" id="KW-0808">Transferase</keyword>
<evidence type="ECO:0000259" key="8">
    <source>
        <dbReference type="Pfam" id="PF00483"/>
    </source>
</evidence>
<dbReference type="GO" id="GO:0009298">
    <property type="term" value="P:GDP-mannose biosynthetic process"/>
    <property type="evidence" value="ECO:0007669"/>
    <property type="project" value="TreeGrafter"/>
</dbReference>
<keyword evidence="4 10" id="KW-0548">Nucleotidyltransferase</keyword>
<dbReference type="RefSeq" id="WP_195168926.1">
    <property type="nucleotide sequence ID" value="NZ_CP062983.1"/>
</dbReference>
<dbReference type="InterPro" id="IPR049577">
    <property type="entry name" value="GMPP_N"/>
</dbReference>
<dbReference type="PANTHER" id="PTHR46390:SF1">
    <property type="entry name" value="MANNOSE-1-PHOSPHATE GUANYLYLTRANSFERASE"/>
    <property type="match status" value="1"/>
</dbReference>
<dbReference type="SUPFAM" id="SSF53448">
    <property type="entry name" value="Nucleotide-diphospho-sugar transferases"/>
    <property type="match status" value="1"/>
</dbReference>
<comment type="similarity">
    <text evidence="1">Belongs to the mannose-6-phosphate isomerase type 2 family.</text>
</comment>
<gene>
    <name evidence="10" type="ORF">G4Y79_14160</name>
</gene>
<keyword evidence="11" id="KW-1185">Reference proteome</keyword>
<sequence length="361" mass="40539">MQHYYALILAGGGGTRLWPMSRKASPKQMLPLIEDDTLFQASVRRLAPLFSPEQIYIVTGQDYVEALRAQTPEIPKENFIVEPSARDNAAAAGLAITVIQKRDPKATIAMLTSDHHIAKKDHFRDVLTAARHVAGNDYIVTLGISPTYPSTGFGYIEQGEKLGNQVGFAYHKAERFTEKPDPVRATQFVASGRYSWNSGMFIWKASTAMREFERQQPAMFALFHDLQSTVDTSQFDSKLKEVWENLTKISIDFAIMEGAEKMAVIPVDIGWSDVGTWDALYDVIPQDRFGNCTHGASPKEHVVLDTRNTLVFSDRMTVTIGIEDIVLIDTEDAILICHKDRAQDVKQVVQYLKDNGYEDYL</sequence>
<feature type="domain" description="MannoseP isomerase/GMP-like beta-helix" evidence="9">
    <location>
        <begin position="300"/>
        <end position="352"/>
    </location>
</feature>
<dbReference type="Proteomes" id="UP000594468">
    <property type="component" value="Chromosome"/>
</dbReference>
<dbReference type="EMBL" id="CP062983">
    <property type="protein sequence ID" value="QPC80851.1"/>
    <property type="molecule type" value="Genomic_DNA"/>
</dbReference>
<dbReference type="InterPro" id="IPR051161">
    <property type="entry name" value="Mannose-6P_isomerase_type2"/>
</dbReference>
<name>A0A7S8ICU5_9CHLR</name>
<dbReference type="KEGG" id="pmet:G4Y79_14160"/>
<keyword evidence="6" id="KW-0342">GTP-binding</keyword>
<evidence type="ECO:0000259" key="9">
    <source>
        <dbReference type="Pfam" id="PF22640"/>
    </source>
</evidence>
<dbReference type="EC" id="2.7.7.13" evidence="2"/>
<evidence type="ECO:0000256" key="4">
    <source>
        <dbReference type="ARBA" id="ARBA00022695"/>
    </source>
</evidence>
<dbReference type="GO" id="GO:0005525">
    <property type="term" value="F:GTP binding"/>
    <property type="evidence" value="ECO:0007669"/>
    <property type="project" value="UniProtKB-KW"/>
</dbReference>
<dbReference type="SUPFAM" id="SSF159283">
    <property type="entry name" value="Guanosine diphospho-D-mannose pyrophosphorylase/mannose-6-phosphate isomerase linker domain"/>
    <property type="match status" value="1"/>
</dbReference>
<dbReference type="InterPro" id="IPR054566">
    <property type="entry name" value="ManC/GMP-like_b-helix"/>
</dbReference>
<accession>A0A7S8ICU5</accession>
<evidence type="ECO:0000313" key="10">
    <source>
        <dbReference type="EMBL" id="QPC80851.1"/>
    </source>
</evidence>
<evidence type="ECO:0000256" key="7">
    <source>
        <dbReference type="ARBA" id="ARBA00047343"/>
    </source>
</evidence>
<dbReference type="PANTHER" id="PTHR46390">
    <property type="entry name" value="MANNOSE-1-PHOSPHATE GUANYLYLTRANSFERASE"/>
    <property type="match status" value="1"/>
</dbReference>
<evidence type="ECO:0000256" key="6">
    <source>
        <dbReference type="ARBA" id="ARBA00023134"/>
    </source>
</evidence>
<keyword evidence="5" id="KW-0547">Nucleotide-binding</keyword>
<dbReference type="Pfam" id="PF00483">
    <property type="entry name" value="NTP_transferase"/>
    <property type="match status" value="1"/>
</dbReference>
<dbReference type="Gene3D" id="3.90.550.10">
    <property type="entry name" value="Spore Coat Polysaccharide Biosynthesis Protein SpsA, Chain A"/>
    <property type="match status" value="1"/>
</dbReference>
<dbReference type="GO" id="GO:0004475">
    <property type="term" value="F:mannose-1-phosphate guanylyltransferase (GTP) activity"/>
    <property type="evidence" value="ECO:0007669"/>
    <property type="project" value="UniProtKB-EC"/>
</dbReference>
<reference evidence="10 11" key="1">
    <citation type="submission" date="2020-02" db="EMBL/GenBank/DDBJ databases">
        <authorList>
            <person name="Zheng R.K."/>
            <person name="Sun C.M."/>
        </authorList>
    </citation>
    <scope>NUCLEOTIDE SEQUENCE [LARGE SCALE GENOMIC DNA]</scope>
    <source>
        <strain evidence="11">rifampicinis</strain>
    </source>
</reference>
<dbReference type="AlphaFoldDB" id="A0A7S8ICU5"/>
<comment type="catalytic activity">
    <reaction evidence="7">
        <text>alpha-D-mannose 1-phosphate + GTP + H(+) = GDP-alpha-D-mannose + diphosphate</text>
        <dbReference type="Rhea" id="RHEA:15229"/>
        <dbReference type="ChEBI" id="CHEBI:15378"/>
        <dbReference type="ChEBI" id="CHEBI:33019"/>
        <dbReference type="ChEBI" id="CHEBI:37565"/>
        <dbReference type="ChEBI" id="CHEBI:57527"/>
        <dbReference type="ChEBI" id="CHEBI:58409"/>
        <dbReference type="EC" id="2.7.7.13"/>
    </reaction>
</comment>
<dbReference type="FunFam" id="3.90.550.10:FF:000046">
    <property type="entry name" value="Mannose-1-phosphate guanylyltransferase (GDP)"/>
    <property type="match status" value="1"/>
</dbReference>
<dbReference type="InterPro" id="IPR005835">
    <property type="entry name" value="NTP_transferase_dom"/>
</dbReference>
<organism evidence="10 11">
    <name type="scientific">Phototrophicus methaneseepsis</name>
    <dbReference type="NCBI Taxonomy" id="2710758"/>
    <lineage>
        <taxon>Bacteria</taxon>
        <taxon>Bacillati</taxon>
        <taxon>Chloroflexota</taxon>
        <taxon>Candidatus Thermofontia</taxon>
        <taxon>Phototrophicales</taxon>
        <taxon>Phototrophicaceae</taxon>
        <taxon>Phototrophicus</taxon>
    </lineage>
</organism>
<dbReference type="CDD" id="cd02509">
    <property type="entry name" value="GDP-M1P_Guanylyltransferase"/>
    <property type="match status" value="1"/>
</dbReference>